<reference evidence="2 3" key="1">
    <citation type="submission" date="2019-08" db="EMBL/GenBank/DDBJ databases">
        <title>Agrococcus lahaulensis sp. nov., isolated from a cold desert of the Indian Himalayas.</title>
        <authorList>
            <person name="Qu J.H."/>
        </authorList>
    </citation>
    <scope>NUCLEOTIDE SEQUENCE [LARGE SCALE GENOMIC DNA]</scope>
    <source>
        <strain evidence="2 3">NS18</strain>
    </source>
</reference>
<gene>
    <name evidence="2" type="ORF">FQ330_02380</name>
</gene>
<dbReference type="EMBL" id="VOIR01000011">
    <property type="protein sequence ID" value="KAA6436540.1"/>
    <property type="molecule type" value="Genomic_DNA"/>
</dbReference>
<name>A0A5M8QND2_9MICO</name>
<comment type="caution">
    <text evidence="2">The sequence shown here is derived from an EMBL/GenBank/DDBJ whole genome shotgun (WGS) entry which is preliminary data.</text>
</comment>
<dbReference type="Proteomes" id="UP000323221">
    <property type="component" value="Unassembled WGS sequence"/>
</dbReference>
<dbReference type="Pfam" id="PF11196">
    <property type="entry name" value="DUF2834"/>
    <property type="match status" value="1"/>
</dbReference>
<feature type="transmembrane region" description="Helical" evidence="1">
    <location>
        <begin position="35"/>
        <end position="59"/>
    </location>
</feature>
<organism evidence="2 3">
    <name type="scientific">Agrococcus sediminis</name>
    <dbReference type="NCBI Taxonomy" id="2599924"/>
    <lineage>
        <taxon>Bacteria</taxon>
        <taxon>Bacillati</taxon>
        <taxon>Actinomycetota</taxon>
        <taxon>Actinomycetes</taxon>
        <taxon>Micrococcales</taxon>
        <taxon>Microbacteriaceae</taxon>
        <taxon>Agrococcus</taxon>
    </lineage>
</organism>
<keyword evidence="3" id="KW-1185">Reference proteome</keyword>
<evidence type="ECO:0000256" key="1">
    <source>
        <dbReference type="SAM" id="Phobius"/>
    </source>
</evidence>
<keyword evidence="1" id="KW-1133">Transmembrane helix</keyword>
<dbReference type="AlphaFoldDB" id="A0A5M8QND2"/>
<keyword evidence="1" id="KW-0472">Membrane</keyword>
<evidence type="ECO:0000313" key="3">
    <source>
        <dbReference type="Proteomes" id="UP000323221"/>
    </source>
</evidence>
<feature type="transmembrane region" description="Helical" evidence="1">
    <location>
        <begin position="71"/>
        <end position="91"/>
    </location>
</feature>
<keyword evidence="1" id="KW-0812">Transmembrane</keyword>
<evidence type="ECO:0000313" key="2">
    <source>
        <dbReference type="EMBL" id="KAA6436540.1"/>
    </source>
</evidence>
<protein>
    <submittedName>
        <fullName evidence="2">DUF2834 domain-containing protein</fullName>
    </submittedName>
</protein>
<dbReference type="InterPro" id="IPR021362">
    <property type="entry name" value="DUF2834"/>
</dbReference>
<proteinExistence type="predicted"/>
<accession>A0A5M8QND2</accession>
<dbReference type="OrthoDB" id="4231743at2"/>
<sequence>MAWFVLSAVGLVGTWWFNIAFIAEAGGLGYLEGWFANAAASSASVDLLVVAVAASIFMLVEGARLGWARWVWALVLLSGLTAIACTFPLFLGLRELALRRRELAAASPGPPA</sequence>